<keyword evidence="1" id="KW-0472">Membrane</keyword>
<name>A0A069PSB3_9BURK</name>
<evidence type="ECO:0000313" key="2">
    <source>
        <dbReference type="EMBL" id="KDR40141.1"/>
    </source>
</evidence>
<dbReference type="InterPro" id="IPR018681">
    <property type="entry name" value="DUF2165_transmembrane"/>
</dbReference>
<comment type="caution">
    <text evidence="2">The sequence shown here is derived from an EMBL/GenBank/DDBJ whole genome shotgun (WGS) entry which is preliminary data.</text>
</comment>
<dbReference type="EMBL" id="JFHC01000045">
    <property type="protein sequence ID" value="KDR40141.1"/>
    <property type="molecule type" value="Genomic_DNA"/>
</dbReference>
<dbReference type="RefSeq" id="WP_035934077.1">
    <property type="nucleotide sequence ID" value="NZ_CADFFX010000002.1"/>
</dbReference>
<evidence type="ECO:0000313" key="3">
    <source>
        <dbReference type="Proteomes" id="UP000027466"/>
    </source>
</evidence>
<organism evidence="2 3">
    <name type="scientific">Caballeronia glathei</name>
    <dbReference type="NCBI Taxonomy" id="60547"/>
    <lineage>
        <taxon>Bacteria</taxon>
        <taxon>Pseudomonadati</taxon>
        <taxon>Pseudomonadota</taxon>
        <taxon>Betaproteobacteria</taxon>
        <taxon>Burkholderiales</taxon>
        <taxon>Burkholderiaceae</taxon>
        <taxon>Caballeronia</taxon>
    </lineage>
</organism>
<sequence length="164" mass="17874">MMVRQTKIALALVLAAFAFIVTFDNIADPASNYAFVQHVLSMDTTFPANALMYRATTNHTAWSAAYALIVAGEGVTCVLLVIGSVAMCRALRSDGAAFNAAKRFVIAGCGVGFIVWFFGFMVVGGEWFAMWQSKTWNGQEAAFRFYCAVLGVLVFVNQRDEDLA</sequence>
<proteinExistence type="predicted"/>
<feature type="transmembrane region" description="Helical" evidence="1">
    <location>
        <begin position="65"/>
        <end position="92"/>
    </location>
</feature>
<gene>
    <name evidence="2" type="ORF">BG61_27225</name>
</gene>
<keyword evidence="1" id="KW-0812">Transmembrane</keyword>
<keyword evidence="1" id="KW-1133">Transmembrane helix</keyword>
<dbReference type="Proteomes" id="UP000027466">
    <property type="component" value="Unassembled WGS sequence"/>
</dbReference>
<reference evidence="2 3" key="1">
    <citation type="submission" date="2014-03" db="EMBL/GenBank/DDBJ databases">
        <title>Draft Genome Sequences of Four Burkholderia Strains.</title>
        <authorList>
            <person name="Liu X.Y."/>
            <person name="Li C.X."/>
            <person name="Xu J.H."/>
        </authorList>
    </citation>
    <scope>NUCLEOTIDE SEQUENCE [LARGE SCALE GENOMIC DNA]</scope>
    <source>
        <strain evidence="2 3">DSM 50014</strain>
    </source>
</reference>
<dbReference type="STRING" id="60547.GCA_000751215_03665"/>
<feature type="transmembrane region" description="Helical" evidence="1">
    <location>
        <begin position="104"/>
        <end position="129"/>
    </location>
</feature>
<keyword evidence="3" id="KW-1185">Reference proteome</keyword>
<dbReference type="Pfam" id="PF09933">
    <property type="entry name" value="DUF2165"/>
    <property type="match status" value="1"/>
</dbReference>
<dbReference type="AlphaFoldDB" id="A0A069PSB3"/>
<accession>A0A069PSB3</accession>
<protein>
    <submittedName>
        <fullName evidence="2">Membrane protein</fullName>
    </submittedName>
</protein>
<evidence type="ECO:0000256" key="1">
    <source>
        <dbReference type="SAM" id="Phobius"/>
    </source>
</evidence>
<feature type="transmembrane region" description="Helical" evidence="1">
    <location>
        <begin position="141"/>
        <end position="157"/>
    </location>
</feature>